<dbReference type="Proteomes" id="UP000217065">
    <property type="component" value="Unassembled WGS sequence"/>
</dbReference>
<evidence type="ECO:0000256" key="1">
    <source>
        <dbReference type="SAM" id="Phobius"/>
    </source>
</evidence>
<organism evidence="2 3">
    <name type="scientific">Tetzosporium hominis</name>
    <dbReference type="NCBI Taxonomy" id="2020506"/>
    <lineage>
        <taxon>Bacteria</taxon>
        <taxon>Bacillati</taxon>
        <taxon>Bacillota</taxon>
        <taxon>Bacilli</taxon>
        <taxon>Bacillales</taxon>
        <taxon>Caryophanaceae</taxon>
        <taxon>Tetzosporium</taxon>
    </lineage>
</organism>
<keyword evidence="1" id="KW-0472">Membrane</keyword>
<dbReference type="EMBL" id="NOKQ01000116">
    <property type="protein sequence ID" value="OZS79531.1"/>
    <property type="molecule type" value="Genomic_DNA"/>
</dbReference>
<comment type="caution">
    <text evidence="2">The sequence shown here is derived from an EMBL/GenBank/DDBJ whole genome shotgun (WGS) entry which is preliminary data.</text>
</comment>
<dbReference type="RefSeq" id="WP_094941340.1">
    <property type="nucleotide sequence ID" value="NZ_NOKQ01000116.1"/>
</dbReference>
<name>A0A264W7M7_9BACL</name>
<evidence type="ECO:0000313" key="3">
    <source>
        <dbReference type="Proteomes" id="UP000217065"/>
    </source>
</evidence>
<accession>A0A264W7M7</accession>
<dbReference type="OrthoDB" id="2730934at2"/>
<keyword evidence="1" id="KW-0812">Transmembrane</keyword>
<keyword evidence="1" id="KW-1133">Transmembrane helix</keyword>
<keyword evidence="3" id="KW-1185">Reference proteome</keyword>
<feature type="transmembrane region" description="Helical" evidence="1">
    <location>
        <begin position="7"/>
        <end position="28"/>
    </location>
</feature>
<evidence type="ECO:0008006" key="4">
    <source>
        <dbReference type="Google" id="ProtNLM"/>
    </source>
</evidence>
<sequence>MVKQQKGYALLITLLLVILISVLGLAMITANITASKQNKIRETAVLAEDLALKGAEYFTLSLQDELESSINNTRLTVPQYISRLNDVLQKNKYKCSTGEVDISSESEGETSVCIERIYLEDNPSPTIEQLNTSLKWIVVIRSTSIVNEQIKTVRQHLMYGTDNVPDQLRYALSTNDNGNLFLHGGMDIYGDVKTEGNLIISSTAFWKKEGRVQWVPSLAPRIISRNFTPKIILPTNTNYNVYTMKNESYMPNDVFDNSHTTGKLFTSLTNQTDRLNANEYYTKLNVFNQSGLDLARDYLTDGEKVNFERRDLPVDNLNISNEISSQKNSAKYRDLASTTISRNSDSKFSSDKNNSFYFGSTQRYCKFWFLGCLEYGYRDVISNLTISSISTDQVNIKGIYYITGDLTITNSKLNSDAIFYVDGNVNMTNSSIVDGSNLYIFSNGEIEISNMSVDKDTPSKIKGFFYTKQNFLMYGVASNIYLNGGISADRIILTAVRGKSKDYEYDSVAIQKAIINNERVPSRMVIDYDPNLIPEFITFTRPADTEIAPTMNQPVIIEQEITSGP</sequence>
<protein>
    <recommendedName>
        <fullName evidence="4">Type 4 fimbrial biogenesis protein PilX N-terminal domain-containing protein</fullName>
    </recommendedName>
</protein>
<gene>
    <name evidence="2" type="ORF">CF394_00530</name>
</gene>
<evidence type="ECO:0000313" key="2">
    <source>
        <dbReference type="EMBL" id="OZS79531.1"/>
    </source>
</evidence>
<dbReference type="AlphaFoldDB" id="A0A264W7M7"/>
<reference evidence="2 3" key="1">
    <citation type="submission" date="2017-07" db="EMBL/GenBank/DDBJ databases">
        <title>Tetzosporium hominis gen.nov. sp.nov.</title>
        <authorList>
            <person name="Tetz G."/>
            <person name="Tetz V."/>
        </authorList>
    </citation>
    <scope>NUCLEOTIDE SEQUENCE [LARGE SCALE GENOMIC DNA]</scope>
    <source>
        <strain evidence="2 3">VT-49</strain>
    </source>
</reference>
<proteinExistence type="predicted"/>